<accession>A0A328C0I9</accession>
<evidence type="ECO:0008006" key="3">
    <source>
        <dbReference type="Google" id="ProtNLM"/>
    </source>
</evidence>
<dbReference type="Proteomes" id="UP000248689">
    <property type="component" value="Unassembled WGS sequence"/>
</dbReference>
<keyword evidence="2" id="KW-1185">Reference proteome</keyword>
<dbReference type="EMBL" id="PTPX01000006">
    <property type="protein sequence ID" value="RAL19371.1"/>
    <property type="molecule type" value="Genomic_DNA"/>
</dbReference>
<proteinExistence type="predicted"/>
<evidence type="ECO:0000313" key="2">
    <source>
        <dbReference type="Proteomes" id="UP000248689"/>
    </source>
</evidence>
<evidence type="ECO:0000313" key="1">
    <source>
        <dbReference type="EMBL" id="RAL19371.1"/>
    </source>
</evidence>
<name>A0A328C0I9_9PAST</name>
<sequence length="350" mass="40030">MAEHIFKMLKSMELDNDFLSVVNKSKELLDNKNFESIHAIIQSNMNRIIHGLHNRIYTYWDNPIPIYETSKTPLSYAVDTKDIIDVEKLPVIISLTTISGRLGRLHKTIESIKNQTAEIHSINLYISEEPFLLDVGINRNSDELANLHKLGVNIYSVPNTGPYRKQIPIIYQLKKNNASSLTPIVTIDDDVIYPNDIINRFLEVKEYAVVAHRGRCISLDNNSIGPYNTFYAPKDKKHYLNLGTGKNGILYRLGFFPDKISNYIGPLLIPTADDLWCKWITAFCCIPTVILEPEAAYNPELDFPESDPKDKNGLFHKFNNKGSNDISIKGLENYYNFVFGKNLFSIYSFK</sequence>
<protein>
    <recommendedName>
        <fullName evidence="3">Glycosyltransferase</fullName>
    </recommendedName>
</protein>
<comment type="caution">
    <text evidence="1">The sequence shown here is derived from an EMBL/GenBank/DDBJ whole genome shotgun (WGS) entry which is preliminary data.</text>
</comment>
<gene>
    <name evidence="1" type="ORF">C5N92_02685</name>
</gene>
<dbReference type="RefSeq" id="WP_111749336.1">
    <property type="nucleotide sequence ID" value="NZ_PTPX01000006.1"/>
</dbReference>
<dbReference type="AlphaFoldDB" id="A0A328C0I9"/>
<organism evidence="1 2">
    <name type="scientific">Glaesserella australis</name>
    <dbReference type="NCBI Taxonomy" id="2094024"/>
    <lineage>
        <taxon>Bacteria</taxon>
        <taxon>Pseudomonadati</taxon>
        <taxon>Pseudomonadota</taxon>
        <taxon>Gammaproteobacteria</taxon>
        <taxon>Pasteurellales</taxon>
        <taxon>Pasteurellaceae</taxon>
        <taxon>Glaesserella</taxon>
    </lineage>
</organism>
<dbReference type="OrthoDB" id="5465469at2"/>
<reference evidence="2" key="1">
    <citation type="submission" date="2018-02" db="EMBL/GenBank/DDBJ databases">
        <title>Glaesserella australis sp. nov., isolated from the lungs of pigs.</title>
        <authorList>
            <person name="Turni C."/>
            <person name="Christensen H."/>
        </authorList>
    </citation>
    <scope>NUCLEOTIDE SEQUENCE [LARGE SCALE GENOMIC DNA]</scope>
    <source>
        <strain evidence="2">HS4635</strain>
    </source>
</reference>